<dbReference type="Gene3D" id="3.40.50.2300">
    <property type="match status" value="1"/>
</dbReference>
<dbReference type="Pfam" id="PF00989">
    <property type="entry name" value="PAS"/>
    <property type="match status" value="1"/>
</dbReference>
<protein>
    <recommendedName>
        <fullName evidence="2">histidine kinase</fullName>
        <ecNumber evidence="2">2.7.13.3</ecNumber>
    </recommendedName>
</protein>
<dbReference type="CDD" id="cd00082">
    <property type="entry name" value="HisKA"/>
    <property type="match status" value="1"/>
</dbReference>
<dbReference type="PROSITE" id="PS50113">
    <property type="entry name" value="PAC"/>
    <property type="match status" value="1"/>
</dbReference>
<dbReference type="SMART" id="SM00448">
    <property type="entry name" value="REC"/>
    <property type="match status" value="1"/>
</dbReference>
<dbReference type="PROSITE" id="PS50112">
    <property type="entry name" value="PAS"/>
    <property type="match status" value="1"/>
</dbReference>
<dbReference type="CDD" id="cd16922">
    <property type="entry name" value="HATPase_EvgS-ArcB-TorS-like"/>
    <property type="match status" value="1"/>
</dbReference>
<keyword evidence="10" id="KW-1185">Reference proteome</keyword>
<dbReference type="SUPFAM" id="SSF55785">
    <property type="entry name" value="PYP-like sensor domain (PAS domain)"/>
    <property type="match status" value="2"/>
</dbReference>
<organism evidence="9 10">
    <name type="scientific">Thiomicrorhabdus immobilis</name>
    <dbReference type="NCBI Taxonomy" id="2791037"/>
    <lineage>
        <taxon>Bacteria</taxon>
        <taxon>Pseudomonadati</taxon>
        <taxon>Pseudomonadota</taxon>
        <taxon>Gammaproteobacteria</taxon>
        <taxon>Thiotrichales</taxon>
        <taxon>Piscirickettsiaceae</taxon>
        <taxon>Thiomicrorhabdus</taxon>
    </lineage>
</organism>
<dbReference type="Pfam" id="PF02518">
    <property type="entry name" value="HATPase_c"/>
    <property type="match status" value="1"/>
</dbReference>
<dbReference type="InterPro" id="IPR004358">
    <property type="entry name" value="Sig_transdc_His_kin-like_C"/>
</dbReference>
<feature type="domain" description="PAC" evidence="8">
    <location>
        <begin position="188"/>
        <end position="239"/>
    </location>
</feature>
<dbReference type="EC" id="2.7.13.3" evidence="2"/>
<dbReference type="InterPro" id="IPR000700">
    <property type="entry name" value="PAS-assoc_C"/>
</dbReference>
<dbReference type="Gene3D" id="3.30.565.10">
    <property type="entry name" value="Histidine kinase-like ATPase, C-terminal domain"/>
    <property type="match status" value="1"/>
</dbReference>
<dbReference type="InterPro" id="IPR001789">
    <property type="entry name" value="Sig_transdc_resp-reg_receiver"/>
</dbReference>
<dbReference type="SUPFAM" id="SSF52172">
    <property type="entry name" value="CheY-like"/>
    <property type="match status" value="1"/>
</dbReference>
<dbReference type="PROSITE" id="PS50109">
    <property type="entry name" value="HIS_KIN"/>
    <property type="match status" value="1"/>
</dbReference>
<dbReference type="PANTHER" id="PTHR45339:SF5">
    <property type="entry name" value="HISTIDINE KINASE"/>
    <property type="match status" value="1"/>
</dbReference>
<dbReference type="InterPro" id="IPR003661">
    <property type="entry name" value="HisK_dim/P_dom"/>
</dbReference>
<evidence type="ECO:0000259" key="6">
    <source>
        <dbReference type="PROSITE" id="PS50110"/>
    </source>
</evidence>
<dbReference type="SMART" id="SM00387">
    <property type="entry name" value="HATPase_c"/>
    <property type="match status" value="1"/>
</dbReference>
<evidence type="ECO:0000256" key="4">
    <source>
        <dbReference type="PROSITE-ProRule" id="PRU00169"/>
    </source>
</evidence>
<evidence type="ECO:0000313" key="9">
    <source>
        <dbReference type="EMBL" id="BCN92812.1"/>
    </source>
</evidence>
<feature type="domain" description="Histidine kinase" evidence="5">
    <location>
        <begin position="385"/>
        <end position="602"/>
    </location>
</feature>
<dbReference type="Pfam" id="PF00512">
    <property type="entry name" value="HisKA"/>
    <property type="match status" value="1"/>
</dbReference>
<dbReference type="InterPro" id="IPR036890">
    <property type="entry name" value="HATPase_C_sf"/>
</dbReference>
<dbReference type="CDD" id="cd00130">
    <property type="entry name" value="PAS"/>
    <property type="match status" value="1"/>
</dbReference>
<proteinExistence type="predicted"/>
<name>A0ABN6CUY2_9GAMM</name>
<dbReference type="Pfam" id="PF08447">
    <property type="entry name" value="PAS_3"/>
    <property type="match status" value="1"/>
</dbReference>
<dbReference type="NCBIfam" id="TIGR00229">
    <property type="entry name" value="sensory_box"/>
    <property type="match status" value="1"/>
</dbReference>
<evidence type="ECO:0000259" key="5">
    <source>
        <dbReference type="PROSITE" id="PS50109"/>
    </source>
</evidence>
<dbReference type="Proteomes" id="UP001054820">
    <property type="component" value="Chromosome"/>
</dbReference>
<dbReference type="SUPFAM" id="SSF47384">
    <property type="entry name" value="Homodimeric domain of signal transducing histidine kinase"/>
    <property type="match status" value="1"/>
</dbReference>
<dbReference type="PROSITE" id="PS50110">
    <property type="entry name" value="RESPONSE_REGULATORY"/>
    <property type="match status" value="1"/>
</dbReference>
<dbReference type="InterPro" id="IPR000014">
    <property type="entry name" value="PAS"/>
</dbReference>
<feature type="domain" description="Response regulatory" evidence="6">
    <location>
        <begin position="623"/>
        <end position="742"/>
    </location>
</feature>
<evidence type="ECO:0000259" key="7">
    <source>
        <dbReference type="PROSITE" id="PS50112"/>
    </source>
</evidence>
<evidence type="ECO:0000313" key="10">
    <source>
        <dbReference type="Proteomes" id="UP001054820"/>
    </source>
</evidence>
<dbReference type="Gene3D" id="1.10.287.130">
    <property type="match status" value="1"/>
</dbReference>
<dbReference type="EMBL" id="AP024202">
    <property type="protein sequence ID" value="BCN92812.1"/>
    <property type="molecule type" value="Genomic_DNA"/>
</dbReference>
<dbReference type="InterPro" id="IPR003594">
    <property type="entry name" value="HATPase_dom"/>
</dbReference>
<dbReference type="InterPro" id="IPR005467">
    <property type="entry name" value="His_kinase_dom"/>
</dbReference>
<evidence type="ECO:0000256" key="3">
    <source>
        <dbReference type="ARBA" id="ARBA00022553"/>
    </source>
</evidence>
<evidence type="ECO:0000256" key="1">
    <source>
        <dbReference type="ARBA" id="ARBA00000085"/>
    </source>
</evidence>
<dbReference type="PANTHER" id="PTHR45339">
    <property type="entry name" value="HYBRID SIGNAL TRANSDUCTION HISTIDINE KINASE J"/>
    <property type="match status" value="1"/>
</dbReference>
<dbReference type="InterPro" id="IPR013767">
    <property type="entry name" value="PAS_fold"/>
</dbReference>
<dbReference type="InterPro" id="IPR011006">
    <property type="entry name" value="CheY-like_superfamily"/>
</dbReference>
<dbReference type="InterPro" id="IPR036097">
    <property type="entry name" value="HisK_dim/P_sf"/>
</dbReference>
<reference evidence="9" key="1">
    <citation type="journal article" date="2022" name="Arch. Microbiol.">
        <title>Thiomicrorhabdus immobilis sp. nov., a mesophilic sulfur-oxidizing bacterium isolated from sediment of a brackish lake in northern Japan.</title>
        <authorList>
            <person name="Kojima H."/>
            <person name="Mochizuki J."/>
            <person name="Kanda M."/>
            <person name="Watanabe T."/>
            <person name="Fukui M."/>
        </authorList>
    </citation>
    <scope>NUCLEOTIDE SEQUENCE</scope>
    <source>
        <strain evidence="9">Am19</strain>
    </source>
</reference>
<dbReference type="SUPFAM" id="SSF55874">
    <property type="entry name" value="ATPase domain of HSP90 chaperone/DNA topoisomerase II/histidine kinase"/>
    <property type="match status" value="1"/>
</dbReference>
<dbReference type="Pfam" id="PF00072">
    <property type="entry name" value="Response_reg"/>
    <property type="match status" value="1"/>
</dbReference>
<dbReference type="SMART" id="SM00091">
    <property type="entry name" value="PAS"/>
    <property type="match status" value="2"/>
</dbReference>
<feature type="modified residue" description="4-aspartylphosphate" evidence="4">
    <location>
        <position position="674"/>
    </location>
</feature>
<dbReference type="InterPro" id="IPR013655">
    <property type="entry name" value="PAS_fold_3"/>
</dbReference>
<dbReference type="Gene3D" id="3.30.450.20">
    <property type="entry name" value="PAS domain"/>
    <property type="match status" value="2"/>
</dbReference>
<accession>A0ABN6CUY2</accession>
<keyword evidence="3 4" id="KW-0597">Phosphoprotein</keyword>
<feature type="domain" description="PAS" evidence="7">
    <location>
        <begin position="240"/>
        <end position="286"/>
    </location>
</feature>
<dbReference type="SMART" id="SM00388">
    <property type="entry name" value="HisKA"/>
    <property type="match status" value="1"/>
</dbReference>
<comment type="catalytic activity">
    <reaction evidence="1">
        <text>ATP + protein L-histidine = ADP + protein N-phospho-L-histidine.</text>
        <dbReference type="EC" id="2.7.13.3"/>
    </reaction>
</comment>
<dbReference type="PRINTS" id="PR00344">
    <property type="entry name" value="BCTRLSENSOR"/>
</dbReference>
<gene>
    <name evidence="9" type="ORF">THMIRHAM_05970</name>
</gene>
<dbReference type="RefSeq" id="WP_237263081.1">
    <property type="nucleotide sequence ID" value="NZ_AP024202.1"/>
</dbReference>
<evidence type="ECO:0000259" key="8">
    <source>
        <dbReference type="PROSITE" id="PS50113"/>
    </source>
</evidence>
<evidence type="ECO:0000256" key="2">
    <source>
        <dbReference type="ARBA" id="ARBA00012438"/>
    </source>
</evidence>
<dbReference type="CDD" id="cd17546">
    <property type="entry name" value="REC_hyHK_CKI1_RcsC-like"/>
    <property type="match status" value="1"/>
</dbReference>
<sequence>MPCKSFQENLENLYTSLPMATALFERDEDGVWHLLWQNMAAIALWGDFDVSANPSFKLELMDALSKVAPSKFTYKIPNAIQKYSFIATPIDDALLVHFLADGASDKTSTEALQNDVYPLIFDSAGFGVFDWDIGLDFIHFNQNAYEVFGVNSHILGSTYDKMIERIHENDVDRVIEAIDGHLQSRWPLEIEFRVLNEQLQYQWINLVGQAEWQEGKATRLAGTLMDISDRKYTELQLKQREALIQQLIDALPICIYVKDAQGCYRFFNKEAEKLTGKLRNQVLGRTDFEVYPINFALDQANEDKLIQDSGEIKLLEKEASFQDKTLWMFQGKIPMPVKQLNQSYETWLLSFALDISMRKEMEEELKKARQIAEEAAKTKADFLSVMSHEIRTPLNSVIGNSALLLSENLDEHLAKHIEMIKRSGEHLLYLINDILDFNKLDAGKVELERKPFNLEQQIQTVMEMSATSAKLKHIDLEFALEQGLSDHYLGDEGRLRQVLLNLVGNAIKFTSEGQVTVKVGLSNDNNVRFEVSDTGIGISQQNIPKLFAEFSQADVSTNRKFGGTGLGLSISKKLVEAMGGQIGIESEEGRGSTFWFEIPFQATLVEANPQNNQELPGMAVDLSILVAEDNLPNQFLIKTILTKLGHRVEIANNGLEAYEMAKNPEYDFDLILMDMQMPEMNGLEAAQEIRMLDCEAKNIPIVALTANTQDESYDSVIVAGMNDFLSKPIDIEALKKVLHKWSTPKIESCDTDSIC</sequence>
<dbReference type="InterPro" id="IPR035965">
    <property type="entry name" value="PAS-like_dom_sf"/>
</dbReference>